<name>A0ABV5V6P5_9MICO</name>
<evidence type="ECO:0000313" key="2">
    <source>
        <dbReference type="EMBL" id="MFB9733476.1"/>
    </source>
</evidence>
<feature type="coiled-coil region" evidence="1">
    <location>
        <begin position="116"/>
        <end position="143"/>
    </location>
</feature>
<dbReference type="EMBL" id="JBHMAX010000036">
    <property type="protein sequence ID" value="MFB9733476.1"/>
    <property type="molecule type" value="Genomic_DNA"/>
</dbReference>
<organism evidence="2 3">
    <name type="scientific">Ornithinimicrobium kibberense</name>
    <dbReference type="NCBI Taxonomy" id="282060"/>
    <lineage>
        <taxon>Bacteria</taxon>
        <taxon>Bacillati</taxon>
        <taxon>Actinomycetota</taxon>
        <taxon>Actinomycetes</taxon>
        <taxon>Micrococcales</taxon>
        <taxon>Ornithinimicrobiaceae</taxon>
        <taxon>Ornithinimicrobium</taxon>
    </lineage>
</organism>
<comment type="caution">
    <text evidence="2">The sequence shown here is derived from an EMBL/GenBank/DDBJ whole genome shotgun (WGS) entry which is preliminary data.</text>
</comment>
<proteinExistence type="predicted"/>
<reference evidence="2 3" key="1">
    <citation type="submission" date="2024-09" db="EMBL/GenBank/DDBJ databases">
        <authorList>
            <person name="Sun Q."/>
            <person name="Mori K."/>
        </authorList>
    </citation>
    <scope>NUCLEOTIDE SEQUENCE [LARGE SCALE GENOMIC DNA]</scope>
    <source>
        <strain evidence="2 3">JCM 12763</strain>
    </source>
</reference>
<evidence type="ECO:0000256" key="1">
    <source>
        <dbReference type="SAM" id="Coils"/>
    </source>
</evidence>
<accession>A0ABV5V6P5</accession>
<protein>
    <recommendedName>
        <fullName evidence="4">SMODS and SLOG-associating 2TM effector domain-containing protein</fullName>
    </recommendedName>
</protein>
<dbReference type="RefSeq" id="WP_141339287.1">
    <property type="nucleotide sequence ID" value="NZ_JBHMAX010000036.1"/>
</dbReference>
<evidence type="ECO:0000313" key="3">
    <source>
        <dbReference type="Proteomes" id="UP001589613"/>
    </source>
</evidence>
<sequence length="441" mass="49192">MLQAEGVVLAAVVFVLGLNQSAVQRGFDAILGEARNWEARAAAACTAADAPVAATRVWTWASRDAWVLNFKRGASLLDDARDVDEIERYTNDRWAWERLEWAGRLNQLNERLANGKIASHRRRRRLEQEVADLKRRIDRSYERAEELGTLTAGLRRLYGRALMIVARAHRLDRMLRWFTYLLVTGLFVGLVRGGPTLASAADPGVWVAVALPVIAATYRTVVARQLLNEADSLLNELKDSWLVHLHNAERGLGLVCEKLASTLAESGMPHIDKDYAKAVLLELDLAERSAPEVPWLASLRGRLHLAHAVVALRRLERGSDFATENAEHEADLLRELATAQSLLRRASGCASDPVAGLALARCLEFSLADDDVEGRQEAADYACRALDVLERLRPNSWDFGFDRATGVRLAHDWTWGQSFLLRPENSELSARFDLVVDHLTV</sequence>
<keyword evidence="1" id="KW-0175">Coiled coil</keyword>
<gene>
    <name evidence="2" type="ORF">ACFFN0_15615</name>
</gene>
<keyword evidence="3" id="KW-1185">Reference proteome</keyword>
<evidence type="ECO:0008006" key="4">
    <source>
        <dbReference type="Google" id="ProtNLM"/>
    </source>
</evidence>
<dbReference type="Proteomes" id="UP001589613">
    <property type="component" value="Unassembled WGS sequence"/>
</dbReference>